<keyword evidence="2" id="KW-1185">Reference proteome</keyword>
<dbReference type="EMBL" id="JAAMPC010000017">
    <property type="protein sequence ID" value="KAG2247109.1"/>
    <property type="molecule type" value="Genomic_DNA"/>
</dbReference>
<reference evidence="1 2" key="1">
    <citation type="submission" date="2020-02" db="EMBL/GenBank/DDBJ databases">
        <authorList>
            <person name="Ma Q."/>
            <person name="Huang Y."/>
            <person name="Song X."/>
            <person name="Pei D."/>
        </authorList>
    </citation>
    <scope>NUCLEOTIDE SEQUENCE [LARGE SCALE GENOMIC DNA]</scope>
    <source>
        <strain evidence="1">Sxm20200214</strain>
        <tissue evidence="1">Leaf</tissue>
    </source>
</reference>
<dbReference type="Proteomes" id="UP000886595">
    <property type="component" value="Unassembled WGS sequence"/>
</dbReference>
<protein>
    <submittedName>
        <fullName evidence="1">Uncharacterized protein</fullName>
    </submittedName>
</protein>
<organism evidence="1 2">
    <name type="scientific">Brassica carinata</name>
    <name type="common">Ethiopian mustard</name>
    <name type="synonym">Abyssinian cabbage</name>
    <dbReference type="NCBI Taxonomy" id="52824"/>
    <lineage>
        <taxon>Eukaryota</taxon>
        <taxon>Viridiplantae</taxon>
        <taxon>Streptophyta</taxon>
        <taxon>Embryophyta</taxon>
        <taxon>Tracheophyta</taxon>
        <taxon>Spermatophyta</taxon>
        <taxon>Magnoliopsida</taxon>
        <taxon>eudicotyledons</taxon>
        <taxon>Gunneridae</taxon>
        <taxon>Pentapetalae</taxon>
        <taxon>rosids</taxon>
        <taxon>malvids</taxon>
        <taxon>Brassicales</taxon>
        <taxon>Brassicaceae</taxon>
        <taxon>Brassiceae</taxon>
        <taxon>Brassica</taxon>
    </lineage>
</organism>
<dbReference type="AlphaFoldDB" id="A0A8X7TMI1"/>
<evidence type="ECO:0000313" key="2">
    <source>
        <dbReference type="Proteomes" id="UP000886595"/>
    </source>
</evidence>
<name>A0A8X7TMI1_BRACI</name>
<proteinExistence type="predicted"/>
<evidence type="ECO:0000313" key="1">
    <source>
        <dbReference type="EMBL" id="KAG2247109.1"/>
    </source>
</evidence>
<sequence>MSVRDTSSSRTLKRLASQAVIYSIWRERNNRLHASTSSTSATIASSEMLSSAIGQTNVSTV</sequence>
<accession>A0A8X7TMI1</accession>
<dbReference type="OrthoDB" id="1095475at2759"/>
<gene>
    <name evidence="1" type="ORF">Bca52824_086737</name>
</gene>
<comment type="caution">
    <text evidence="1">The sequence shown here is derived from an EMBL/GenBank/DDBJ whole genome shotgun (WGS) entry which is preliminary data.</text>
</comment>